<evidence type="ECO:0000256" key="3">
    <source>
        <dbReference type="ARBA" id="ARBA00012475"/>
    </source>
</evidence>
<comment type="catalytic activity">
    <reaction evidence="14">
        <text>a 5'-end diphospho-ribonucleoside in mRNA + GTP + H(+) = a 5'-end (5'-triphosphoguanosine)-ribonucleoside in mRNA + diphosphate</text>
        <dbReference type="Rhea" id="RHEA:67012"/>
        <dbReference type="Rhea" id="RHEA-COMP:17165"/>
        <dbReference type="Rhea" id="RHEA-COMP:17166"/>
        <dbReference type="ChEBI" id="CHEBI:15378"/>
        <dbReference type="ChEBI" id="CHEBI:33019"/>
        <dbReference type="ChEBI" id="CHEBI:37565"/>
        <dbReference type="ChEBI" id="CHEBI:167616"/>
        <dbReference type="ChEBI" id="CHEBI:167617"/>
        <dbReference type="EC" id="2.7.7.50"/>
    </reaction>
    <physiologicalReaction direction="left-to-right" evidence="14">
        <dbReference type="Rhea" id="RHEA:67013"/>
    </physiologicalReaction>
</comment>
<dbReference type="Gene3D" id="3.30.470.30">
    <property type="entry name" value="DNA ligase/mRNA capping enzyme"/>
    <property type="match status" value="1"/>
</dbReference>
<feature type="domain" description="ATP-dependent DNA ligase family profile" evidence="19">
    <location>
        <begin position="139"/>
        <end position="270"/>
    </location>
</feature>
<dbReference type="PANTHER" id="PTHR10367:SF17">
    <property type="entry name" value="MRNA-CAPPING ENZYME"/>
    <property type="match status" value="1"/>
</dbReference>
<dbReference type="CDD" id="cd07895">
    <property type="entry name" value="Adenylation_mRNA_capping"/>
    <property type="match status" value="1"/>
</dbReference>
<dbReference type="GO" id="GO:0003910">
    <property type="term" value="F:DNA ligase (ATP) activity"/>
    <property type="evidence" value="ECO:0007669"/>
    <property type="project" value="InterPro"/>
</dbReference>
<accession>A0AA38S1X8</accession>
<comment type="function">
    <text evidence="16 17">Second step of mRNA capping. Transfer of the GMP moiety of GTP to the 5'-end of RNA via an enzyme-GMP covalent reaction intermediate.</text>
</comment>
<comment type="subunit">
    <text evidence="15">Heterodimer. The mRNA-capping enzyme is composed of two separate chains alpha and beta, respectively a mRNA guanylyltransferase and an mRNA 5'-triphosphate monophosphatase.</text>
</comment>
<sequence length="393" mass="45491">MDPSARPITSIDEPGVRAEGQLLYTMRKEVAALLGRQQTSFPGAQPVSFSRKHLDELLAQDYYVCEKSDGIRYLLYFTADEAGNELHYLIDRKNDYWFIHHRNLHFPIKGDDQRFHTRTLADGELVMDDGPDGTKVPRFLVFDCLVLDGKDLMARTLDKRLAYFQENVMNPYRDLFRRYPEELPYQAFQMAMKDMQLGYGIEKMFREVLPSLKHGNDGLIFTCRNTAYQFGTDPHILKWKPVHENTIDFRLRLAFPAAEPDDADRADGVVEPYVDYDALPRAELLVYWGDTAGGEPYQPFAELHLTEDEWEALKALGDPLQNRIVECAMDESGRWRLYRFRDDKAEANHISTVRSVMDSIRDSVSEQELLDAAPAIKEAWKLRQAREVQAQKR</sequence>
<gene>
    <name evidence="20" type="ORF">NKR23_g2411</name>
</gene>
<evidence type="ECO:0000256" key="11">
    <source>
        <dbReference type="ARBA" id="ARBA00023242"/>
    </source>
</evidence>
<dbReference type="PIRSF" id="PIRSF036959">
    <property type="entry name" value="mRNA_cap_alpha"/>
    <property type="match status" value="1"/>
</dbReference>
<evidence type="ECO:0000256" key="13">
    <source>
        <dbReference type="ARBA" id="ARBA00030702"/>
    </source>
</evidence>
<evidence type="ECO:0000313" key="21">
    <source>
        <dbReference type="Proteomes" id="UP001174694"/>
    </source>
</evidence>
<dbReference type="SUPFAM" id="SSF56091">
    <property type="entry name" value="DNA ligase/mRNA capping enzyme, catalytic domain"/>
    <property type="match status" value="1"/>
</dbReference>
<reference evidence="20" key="1">
    <citation type="submission" date="2022-07" db="EMBL/GenBank/DDBJ databases">
        <title>Fungi with potential for degradation of polypropylene.</title>
        <authorList>
            <person name="Gostincar C."/>
        </authorList>
    </citation>
    <scope>NUCLEOTIDE SEQUENCE</scope>
    <source>
        <strain evidence="20">EXF-13308</strain>
    </source>
</reference>
<evidence type="ECO:0000313" key="20">
    <source>
        <dbReference type="EMBL" id="KAJ9154785.1"/>
    </source>
</evidence>
<evidence type="ECO:0000256" key="18">
    <source>
        <dbReference type="PIRSR" id="PIRSR036959-1"/>
    </source>
</evidence>
<evidence type="ECO:0000256" key="8">
    <source>
        <dbReference type="ARBA" id="ARBA00022741"/>
    </source>
</evidence>
<dbReference type="Proteomes" id="UP001174694">
    <property type="component" value="Unassembled WGS sequence"/>
</dbReference>
<dbReference type="GO" id="GO:0005525">
    <property type="term" value="F:GTP binding"/>
    <property type="evidence" value="ECO:0007669"/>
    <property type="project" value="UniProtKB-KW"/>
</dbReference>
<keyword evidence="6 17" id="KW-0808">Transferase</keyword>
<dbReference type="EMBL" id="JANBVO010000004">
    <property type="protein sequence ID" value="KAJ9154785.1"/>
    <property type="molecule type" value="Genomic_DNA"/>
</dbReference>
<keyword evidence="10 17" id="KW-0342">GTP-binding</keyword>
<dbReference type="GO" id="GO:0004484">
    <property type="term" value="F:mRNA guanylyltransferase activity"/>
    <property type="evidence" value="ECO:0007669"/>
    <property type="project" value="UniProtKB-EC"/>
</dbReference>
<name>A0AA38S1X8_9PEZI</name>
<evidence type="ECO:0000256" key="6">
    <source>
        <dbReference type="ARBA" id="ARBA00022679"/>
    </source>
</evidence>
<comment type="similarity">
    <text evidence="2 17">Belongs to the eukaryotic GTase family.</text>
</comment>
<dbReference type="GO" id="GO:0006281">
    <property type="term" value="P:DNA repair"/>
    <property type="evidence" value="ECO:0007669"/>
    <property type="project" value="InterPro"/>
</dbReference>
<evidence type="ECO:0000256" key="16">
    <source>
        <dbReference type="ARBA" id="ARBA00053845"/>
    </source>
</evidence>
<proteinExistence type="inferred from homology"/>
<dbReference type="GO" id="GO:0006310">
    <property type="term" value="P:DNA recombination"/>
    <property type="evidence" value="ECO:0007669"/>
    <property type="project" value="InterPro"/>
</dbReference>
<evidence type="ECO:0000256" key="5">
    <source>
        <dbReference type="ARBA" id="ARBA00022664"/>
    </source>
</evidence>
<feature type="active site" description="N6-GMP-lysine intermediate" evidence="18">
    <location>
        <position position="67"/>
    </location>
</feature>
<comment type="subcellular location">
    <subcellularLocation>
        <location evidence="1 17">Nucleus</location>
    </subcellularLocation>
</comment>
<evidence type="ECO:0000256" key="9">
    <source>
        <dbReference type="ARBA" id="ARBA00023042"/>
    </source>
</evidence>
<dbReference type="InterPro" id="IPR012340">
    <property type="entry name" value="NA-bd_OB-fold"/>
</dbReference>
<dbReference type="FunFam" id="3.30.470.30:FF:000011">
    <property type="entry name" value="mRNA-capping enzyme subunit alpha"/>
    <property type="match status" value="1"/>
</dbReference>
<dbReference type="GO" id="GO:0005524">
    <property type="term" value="F:ATP binding"/>
    <property type="evidence" value="ECO:0007669"/>
    <property type="project" value="InterPro"/>
</dbReference>
<dbReference type="Pfam" id="PF01331">
    <property type="entry name" value="mRNA_cap_enzyme"/>
    <property type="match status" value="1"/>
</dbReference>
<dbReference type="InterPro" id="IPR051029">
    <property type="entry name" value="mRNA_Capping_Enz/RNA_Phosphat"/>
</dbReference>
<evidence type="ECO:0000256" key="12">
    <source>
        <dbReference type="ARBA" id="ARBA00029909"/>
    </source>
</evidence>
<dbReference type="InterPro" id="IPR012310">
    <property type="entry name" value="DNA_ligase_ATP-dep_cent"/>
</dbReference>
<dbReference type="FunFam" id="2.40.50.140:FF:000275">
    <property type="entry name" value="mRNA-capping enzyme subunit alpha"/>
    <property type="match status" value="1"/>
</dbReference>
<evidence type="ECO:0000256" key="15">
    <source>
        <dbReference type="ARBA" id="ARBA00047082"/>
    </source>
</evidence>
<dbReference type="PROSITE" id="PS50160">
    <property type="entry name" value="DNA_LIGASE_A3"/>
    <property type="match status" value="1"/>
</dbReference>
<dbReference type="InterPro" id="IPR013846">
    <property type="entry name" value="mRNA_cap_enzyme_C"/>
</dbReference>
<dbReference type="GO" id="GO:0031533">
    <property type="term" value="C:mRNA capping enzyme complex"/>
    <property type="evidence" value="ECO:0007669"/>
    <property type="project" value="InterPro"/>
</dbReference>
<evidence type="ECO:0000259" key="19">
    <source>
        <dbReference type="PROSITE" id="PS50160"/>
    </source>
</evidence>
<keyword evidence="8 17" id="KW-0547">Nucleotide-binding</keyword>
<protein>
    <recommendedName>
        <fullName evidence="4 17">mRNA-capping enzyme subunit alpha</fullName>
        <ecNumber evidence="3 17">2.7.7.50</ecNumber>
    </recommendedName>
    <alternativeName>
        <fullName evidence="12 17">GTP--RNA guanylyltransferase</fullName>
    </alternativeName>
    <alternativeName>
        <fullName evidence="13 17">mRNA guanylyltransferase</fullName>
    </alternativeName>
</protein>
<organism evidence="20 21">
    <name type="scientific">Pleurostoma richardsiae</name>
    <dbReference type="NCBI Taxonomy" id="41990"/>
    <lineage>
        <taxon>Eukaryota</taxon>
        <taxon>Fungi</taxon>
        <taxon>Dikarya</taxon>
        <taxon>Ascomycota</taxon>
        <taxon>Pezizomycotina</taxon>
        <taxon>Sordariomycetes</taxon>
        <taxon>Sordariomycetidae</taxon>
        <taxon>Calosphaeriales</taxon>
        <taxon>Pleurostomataceae</taxon>
        <taxon>Pleurostoma</taxon>
    </lineage>
</organism>
<dbReference type="InterPro" id="IPR017075">
    <property type="entry name" value="mRNA_cap_enzyme_alpha"/>
</dbReference>
<keyword evidence="7 17" id="KW-0548">Nucleotidyltransferase</keyword>
<dbReference type="InterPro" id="IPR001339">
    <property type="entry name" value="mRNA_cap_enzyme_adenylation"/>
</dbReference>
<dbReference type="GO" id="GO:0006370">
    <property type="term" value="P:7-methylguanosine mRNA capping"/>
    <property type="evidence" value="ECO:0007669"/>
    <property type="project" value="UniProtKB-KW"/>
</dbReference>
<keyword evidence="5 17" id="KW-0507">mRNA processing</keyword>
<evidence type="ECO:0000256" key="7">
    <source>
        <dbReference type="ARBA" id="ARBA00022695"/>
    </source>
</evidence>
<evidence type="ECO:0000256" key="4">
    <source>
        <dbReference type="ARBA" id="ARBA00019171"/>
    </source>
</evidence>
<dbReference type="PANTHER" id="PTHR10367">
    <property type="entry name" value="MRNA-CAPPING ENZYME"/>
    <property type="match status" value="1"/>
</dbReference>
<keyword evidence="21" id="KW-1185">Reference proteome</keyword>
<dbReference type="SUPFAM" id="SSF50249">
    <property type="entry name" value="Nucleic acid-binding proteins"/>
    <property type="match status" value="1"/>
</dbReference>
<evidence type="ECO:0000256" key="14">
    <source>
        <dbReference type="ARBA" id="ARBA00044624"/>
    </source>
</evidence>
<comment type="caution">
    <text evidence="20">The sequence shown here is derived from an EMBL/GenBank/DDBJ whole genome shotgun (WGS) entry which is preliminary data.</text>
</comment>
<evidence type="ECO:0000256" key="2">
    <source>
        <dbReference type="ARBA" id="ARBA00010237"/>
    </source>
</evidence>
<dbReference type="AlphaFoldDB" id="A0AA38S1X8"/>
<dbReference type="Pfam" id="PF03919">
    <property type="entry name" value="mRNA_cap_C"/>
    <property type="match status" value="1"/>
</dbReference>
<evidence type="ECO:0000256" key="10">
    <source>
        <dbReference type="ARBA" id="ARBA00023134"/>
    </source>
</evidence>
<keyword evidence="9 17" id="KW-0506">mRNA capping</keyword>
<keyword evidence="11 17" id="KW-0539">Nucleus</keyword>
<evidence type="ECO:0000256" key="17">
    <source>
        <dbReference type="PIRNR" id="PIRNR036959"/>
    </source>
</evidence>
<dbReference type="Gene3D" id="2.40.50.140">
    <property type="entry name" value="Nucleic acid-binding proteins"/>
    <property type="match status" value="1"/>
</dbReference>
<dbReference type="EC" id="2.7.7.50" evidence="3 17"/>
<evidence type="ECO:0000256" key="1">
    <source>
        <dbReference type="ARBA" id="ARBA00004123"/>
    </source>
</evidence>